<protein>
    <submittedName>
        <fullName evidence="3">CHAT domain-containing protein</fullName>
    </submittedName>
</protein>
<name>A0A1H3TGS1_9PSEU</name>
<proteinExistence type="predicted"/>
<gene>
    <name evidence="3" type="ORF">SAMN05216215_108227</name>
</gene>
<evidence type="ECO:0000259" key="2">
    <source>
        <dbReference type="Pfam" id="PF12770"/>
    </source>
</evidence>
<evidence type="ECO:0000313" key="4">
    <source>
        <dbReference type="Proteomes" id="UP000199529"/>
    </source>
</evidence>
<keyword evidence="4" id="KW-1185">Reference proteome</keyword>
<dbReference type="Pfam" id="PF12770">
    <property type="entry name" value="CHAT"/>
    <property type="match status" value="1"/>
</dbReference>
<evidence type="ECO:0000313" key="3">
    <source>
        <dbReference type="EMBL" id="SDZ49290.1"/>
    </source>
</evidence>
<organism evidence="3 4">
    <name type="scientific">Saccharopolyspora shandongensis</name>
    <dbReference type="NCBI Taxonomy" id="418495"/>
    <lineage>
        <taxon>Bacteria</taxon>
        <taxon>Bacillati</taxon>
        <taxon>Actinomycetota</taxon>
        <taxon>Actinomycetes</taxon>
        <taxon>Pseudonocardiales</taxon>
        <taxon>Pseudonocardiaceae</taxon>
        <taxon>Saccharopolyspora</taxon>
    </lineage>
</organism>
<evidence type="ECO:0000256" key="1">
    <source>
        <dbReference type="SAM" id="MobiDB-lite"/>
    </source>
</evidence>
<dbReference type="InterPro" id="IPR024983">
    <property type="entry name" value="CHAT_dom"/>
</dbReference>
<accession>A0A1H3TGS1</accession>
<dbReference type="Proteomes" id="UP000199529">
    <property type="component" value="Unassembled WGS sequence"/>
</dbReference>
<feature type="region of interest" description="Disordered" evidence="1">
    <location>
        <begin position="1194"/>
        <end position="1218"/>
    </location>
</feature>
<dbReference type="STRING" id="418495.SAMN05216215_108227"/>
<dbReference type="EMBL" id="FNOK01000082">
    <property type="protein sequence ID" value="SDZ49290.1"/>
    <property type="molecule type" value="Genomic_DNA"/>
</dbReference>
<sequence>MRCRVVESGLESDREALAWSGVLQRGARMTEVPAELTDMIAALREELRGDLSEEQRYYASVQLVELLLQRDELEGAEPDEAIAIADWLAGAFPEDAPARIPPLYDLCLAHVLRAAHHGEDDLRAATGYWRQLRPLLTAEHPGRAEICARSALIIADAVVRLADPADFAAAIADLDISVDELPDGDLRRGAVLTRAQLWAARFRLLGGDDADHRRAVAAFTESLAWPEVHLRDVCHRELALLILLKDLPADSRRAELTDEQLRQLVNDVPKSELRAVRGHLDALSADLIAMPDIAAARASVVFAQGADTTPRDWDALAADLGTLIERSADGNSDRHRSVVLRAALSSDPRPATQVPGLAELDESIVALRRKVISDIGAETVGGDLLAISALLLERAALTGGDPTKTIEIATSMAAIHEHQPGARILPLYHLALARTMRGELRLAVDLLRELRPLLTAGDPGSAEIFARSGMIIANLVADSDELDHVDEAIADLDAALPGLAEGELRRRAAIARAMMQLARFTMLGGSEDDRQNAIATFQETLQRSDIGTGLRDTCHTGIAFLLLMKDLPAGDRQERLGVDRIDEVVDYLDEAELPAARRHLAAVSANASSPELAALRLLVWAKTGGEEQDLAAALDDLATVSGDAADSALTEAELEAIRAVKAALTSDDAGRLISAATAGLPLESPVRLLITMQRLSVEGVPGLSAEEMAELVDWQEQQVNAMPGDDPERAEALAGLAGALLTQARRDGEVAADAPARIRAIAEEVVREYPSDNIAAGFSHTLLAFDEKADVDLESVEETLGHLQRASELLPAEHEMRMDFGPTLGGMLLVRFALTGNREDVEAAGYYAPEGNPLANLINDVTARVAESSIGEPDVVLRDLRPALEGVVPEDRIRWIARITASIRLLGMVPLYSELLPTVEQLDALAGNVDAATAGLEPEEQSRVADGIALVRKLRQRTASRFTGKLDLDGAREALDAARRLPRTRADYATENIGAAGLCMSFGLVAGDLELADYGLEVLAEVVEAPVRPAHDLHLAMRLLTFGRQARFARGMSPDALGPAIEGLERLVADFRSGSSDFLASDLDLLAMNYRHRDDPERGDRHRSIETSLEALRVRARGVLLQSSPRRAMHAAADAAGRAVRTARRCLDEGRPESAIRALELGRGMVLHAATTSASMPELLRDNGSPELADRWEAEVDQQQPWDTHAERTDPNASPLPSDLRHKVLRALEGTDADDKLVSATAVADIGAELRARRTRALVYLIEREAVLVTDRGAIHRLPCPQLSEHHEAARHFDLLQQELASVGAAAQQPWQAALEAVCDWAWGAALGPVLEWLDDPGTPRIVLVPTGKFTVVPWHAARREAPAGDIRYASQDVVIAYAASARQFVEAARRHPRPWPRKPVLVRTPELHWTRHELGHIHDAHYPDGSYLGRPGPRRRSVPTPEDVLAALPGASLLHLSCHADQAEIPVESALRLGAGRALPVRDILRRHHESGPHAALVVLAACASDLTIRAHDEVLTLATAFLAAGASGVVGTKWEIDDLATAMFMIVFHHHLNANHPDPAEALRAAQLWMLDPDRRQIPGVPAELTEHFAEIDPAAPMRWAAFTYHGR</sequence>
<reference evidence="4" key="1">
    <citation type="submission" date="2016-10" db="EMBL/GenBank/DDBJ databases">
        <authorList>
            <person name="Varghese N."/>
            <person name="Submissions S."/>
        </authorList>
    </citation>
    <scope>NUCLEOTIDE SEQUENCE [LARGE SCALE GENOMIC DNA]</scope>
    <source>
        <strain evidence="4">CGMCC 4.3530</strain>
    </source>
</reference>
<feature type="domain" description="CHAT" evidence="2">
    <location>
        <begin position="1318"/>
        <end position="1609"/>
    </location>
</feature>